<dbReference type="AlphaFoldDB" id="A0AA39QBM0"/>
<dbReference type="Proteomes" id="UP001175228">
    <property type="component" value="Unassembled WGS sequence"/>
</dbReference>
<feature type="transmembrane region" description="Helical" evidence="1">
    <location>
        <begin position="273"/>
        <end position="293"/>
    </location>
</feature>
<feature type="transmembrane region" description="Helical" evidence="1">
    <location>
        <begin position="463"/>
        <end position="485"/>
    </location>
</feature>
<evidence type="ECO:0008006" key="4">
    <source>
        <dbReference type="Google" id="ProtNLM"/>
    </source>
</evidence>
<evidence type="ECO:0000256" key="1">
    <source>
        <dbReference type="SAM" id="Phobius"/>
    </source>
</evidence>
<gene>
    <name evidence="2" type="ORF">EDD18DRAFT_1348688</name>
</gene>
<feature type="transmembrane region" description="Helical" evidence="1">
    <location>
        <begin position="429"/>
        <end position="451"/>
    </location>
</feature>
<name>A0AA39QBM0_9AGAR</name>
<proteinExistence type="predicted"/>
<feature type="transmembrane region" description="Helical" evidence="1">
    <location>
        <begin position="305"/>
        <end position="324"/>
    </location>
</feature>
<comment type="caution">
    <text evidence="2">The sequence shown here is derived from an EMBL/GenBank/DDBJ whole genome shotgun (WGS) entry which is preliminary data.</text>
</comment>
<organism evidence="2 3">
    <name type="scientific">Armillaria luteobubalina</name>
    <dbReference type="NCBI Taxonomy" id="153913"/>
    <lineage>
        <taxon>Eukaryota</taxon>
        <taxon>Fungi</taxon>
        <taxon>Dikarya</taxon>
        <taxon>Basidiomycota</taxon>
        <taxon>Agaricomycotina</taxon>
        <taxon>Agaricomycetes</taxon>
        <taxon>Agaricomycetidae</taxon>
        <taxon>Agaricales</taxon>
        <taxon>Marasmiineae</taxon>
        <taxon>Physalacriaceae</taxon>
        <taxon>Armillaria</taxon>
    </lineage>
</organism>
<protein>
    <recommendedName>
        <fullName evidence="4">Ubiquitin 3 binding protein But2 C-terminal domain-containing protein</fullName>
    </recommendedName>
</protein>
<reference evidence="2" key="1">
    <citation type="submission" date="2023-06" db="EMBL/GenBank/DDBJ databases">
        <authorList>
            <consortium name="Lawrence Berkeley National Laboratory"/>
            <person name="Ahrendt S."/>
            <person name="Sahu N."/>
            <person name="Indic B."/>
            <person name="Wong-Bajracharya J."/>
            <person name="Merenyi Z."/>
            <person name="Ke H.-M."/>
            <person name="Monk M."/>
            <person name="Kocsube S."/>
            <person name="Drula E."/>
            <person name="Lipzen A."/>
            <person name="Balint B."/>
            <person name="Henrissat B."/>
            <person name="Andreopoulos B."/>
            <person name="Martin F.M."/>
            <person name="Harder C.B."/>
            <person name="Rigling D."/>
            <person name="Ford K.L."/>
            <person name="Foster G.D."/>
            <person name="Pangilinan J."/>
            <person name="Papanicolaou A."/>
            <person name="Barry K."/>
            <person name="LaButti K."/>
            <person name="Viragh M."/>
            <person name="Koriabine M."/>
            <person name="Yan M."/>
            <person name="Riley R."/>
            <person name="Champramary S."/>
            <person name="Plett K.L."/>
            <person name="Tsai I.J."/>
            <person name="Slot J."/>
            <person name="Sipos G."/>
            <person name="Plett J."/>
            <person name="Nagy L.G."/>
            <person name="Grigoriev I.V."/>
        </authorList>
    </citation>
    <scope>NUCLEOTIDE SEQUENCE</scope>
    <source>
        <strain evidence="2">HWK02</strain>
    </source>
</reference>
<feature type="transmembrane region" description="Helical" evidence="1">
    <location>
        <begin position="491"/>
        <end position="511"/>
    </location>
</feature>
<evidence type="ECO:0000313" key="2">
    <source>
        <dbReference type="EMBL" id="KAK0499908.1"/>
    </source>
</evidence>
<dbReference type="EMBL" id="JAUEPU010000008">
    <property type="protein sequence ID" value="KAK0499908.1"/>
    <property type="molecule type" value="Genomic_DNA"/>
</dbReference>
<keyword evidence="1" id="KW-0472">Membrane</keyword>
<evidence type="ECO:0000313" key="3">
    <source>
        <dbReference type="Proteomes" id="UP001175228"/>
    </source>
</evidence>
<feature type="transmembrane region" description="Helical" evidence="1">
    <location>
        <begin position="388"/>
        <end position="409"/>
    </location>
</feature>
<sequence length="523" mass="58812">MAYQLVNSDTDHASRPTVNYFSIRVCVIIAVLCTIVNVILTTSFPVIDIKHPARALSRQDISLLRRPSQFIGFDKIERPLPPTPRRFHNYPILVATVDSAAADEVFRHDLKRVMSPAGTISFDESHIIVNQTVSTIMQFRAFDWGMETCQLGLSLPSANSSTTARSALAMYRLNASYALDPRSLSYRTRPEPASKIADIELSVEPSHWQSNFTCATEEVLTFEFACSGLGPPELCRFDWWQDKRSDITPESDRPSLPADTLFAERANLIGDCLSQIVFGAIVVIFLQTAYTLFNYPKQWRVKRNWFLIAYTFVLFTFAITFISVNMKWLQLMFIDHREHEGGPLGFSMTQYSEPAVSTANVVGVMCGWMADGYLLYRCLTSFRINVSIMLIPFLIYLGSIAMGSLFLYQALRPGASLFNHLSINFGVPYFSLTAGLNVLISSLIVVQWLMFRREVKRVLGHDYAVFSPYVAAGPLLIESSLIYAVNSIIFVVPYGLGSHVANIFLPLQALAPKHVLDTKFKQL</sequence>
<keyword evidence="1" id="KW-1133">Transmembrane helix</keyword>
<keyword evidence="1" id="KW-0812">Transmembrane</keyword>
<feature type="transmembrane region" description="Helical" evidence="1">
    <location>
        <begin position="355"/>
        <end position="376"/>
    </location>
</feature>
<accession>A0AA39QBM0</accession>
<feature type="transmembrane region" description="Helical" evidence="1">
    <location>
        <begin position="21"/>
        <end position="40"/>
    </location>
</feature>
<keyword evidence="3" id="KW-1185">Reference proteome</keyword>